<evidence type="ECO:0000256" key="3">
    <source>
        <dbReference type="ARBA" id="ARBA00023125"/>
    </source>
</evidence>
<dbReference type="InterPro" id="IPR013324">
    <property type="entry name" value="RNA_pol_sigma_r3/r4-like"/>
</dbReference>
<evidence type="ECO:0000256" key="2">
    <source>
        <dbReference type="ARBA" id="ARBA00023082"/>
    </source>
</evidence>
<keyword evidence="1" id="KW-0805">Transcription regulation</keyword>
<evidence type="ECO:0000256" key="4">
    <source>
        <dbReference type="ARBA" id="ARBA00023163"/>
    </source>
</evidence>
<dbReference type="Pfam" id="PF04545">
    <property type="entry name" value="Sigma70_r4"/>
    <property type="match status" value="1"/>
</dbReference>
<reference evidence="6 7" key="1">
    <citation type="submission" date="2024-06" db="EMBL/GenBank/DDBJ databases">
        <title>The Natural Products Discovery Center: Release of the First 8490 Sequenced Strains for Exploring Actinobacteria Biosynthetic Diversity.</title>
        <authorList>
            <person name="Kalkreuter E."/>
            <person name="Kautsar S.A."/>
            <person name="Yang D."/>
            <person name="Bader C.D."/>
            <person name="Teijaro C.N."/>
            <person name="Fluegel L."/>
            <person name="Davis C.M."/>
            <person name="Simpson J.R."/>
            <person name="Lauterbach L."/>
            <person name="Steele A.D."/>
            <person name="Gui C."/>
            <person name="Meng S."/>
            <person name="Li G."/>
            <person name="Viehrig K."/>
            <person name="Ye F."/>
            <person name="Su P."/>
            <person name="Kiefer A.F."/>
            <person name="Nichols A."/>
            <person name="Cepeda A.J."/>
            <person name="Yan W."/>
            <person name="Fan B."/>
            <person name="Jiang Y."/>
            <person name="Adhikari A."/>
            <person name="Zheng C.-J."/>
            <person name="Schuster L."/>
            <person name="Cowan T.M."/>
            <person name="Smanski M.J."/>
            <person name="Chevrette M.G."/>
            <person name="De Carvalho L.P.S."/>
            <person name="Shen B."/>
        </authorList>
    </citation>
    <scope>NUCLEOTIDE SEQUENCE [LARGE SCALE GENOMIC DNA]</scope>
    <source>
        <strain evidence="6 7">NPDC038104</strain>
    </source>
</reference>
<keyword evidence="3" id="KW-0238">DNA-binding</keyword>
<dbReference type="InterPro" id="IPR036388">
    <property type="entry name" value="WH-like_DNA-bd_sf"/>
</dbReference>
<evidence type="ECO:0000259" key="5">
    <source>
        <dbReference type="Pfam" id="PF04545"/>
    </source>
</evidence>
<keyword evidence="2" id="KW-0731">Sigma factor</keyword>
<evidence type="ECO:0000256" key="1">
    <source>
        <dbReference type="ARBA" id="ARBA00023015"/>
    </source>
</evidence>
<dbReference type="EMBL" id="JBEZUR010000042">
    <property type="protein sequence ID" value="MEU3556896.1"/>
    <property type="molecule type" value="Genomic_DNA"/>
</dbReference>
<dbReference type="Gene3D" id="1.10.10.10">
    <property type="entry name" value="Winged helix-like DNA-binding domain superfamily/Winged helix DNA-binding domain"/>
    <property type="match status" value="1"/>
</dbReference>
<keyword evidence="4" id="KW-0804">Transcription</keyword>
<keyword evidence="7" id="KW-1185">Reference proteome</keyword>
<accession>A0ABV2YN09</accession>
<dbReference type="RefSeq" id="WP_159105511.1">
    <property type="nucleotide sequence ID" value="NZ_BEVZ01000001.1"/>
</dbReference>
<comment type="caution">
    <text evidence="6">The sequence shown here is derived from an EMBL/GenBank/DDBJ whole genome shotgun (WGS) entry which is preliminary data.</text>
</comment>
<feature type="domain" description="RNA polymerase sigma-70 region 4" evidence="5">
    <location>
        <begin position="160"/>
        <end position="207"/>
    </location>
</feature>
<dbReference type="SUPFAM" id="SSF88659">
    <property type="entry name" value="Sigma3 and sigma4 domains of RNA polymerase sigma factors"/>
    <property type="match status" value="1"/>
</dbReference>
<proteinExistence type="predicted"/>
<dbReference type="InterPro" id="IPR007630">
    <property type="entry name" value="RNA_pol_sigma70_r4"/>
</dbReference>
<dbReference type="PANTHER" id="PTHR43133:SF8">
    <property type="entry name" value="RNA POLYMERASE SIGMA FACTOR HI_1459-RELATED"/>
    <property type="match status" value="1"/>
</dbReference>
<evidence type="ECO:0000313" key="6">
    <source>
        <dbReference type="EMBL" id="MEU3556896.1"/>
    </source>
</evidence>
<protein>
    <submittedName>
        <fullName evidence="6">Sigma-70 family RNA polymerase sigma factor</fullName>
    </submittedName>
</protein>
<dbReference type="InterPro" id="IPR039425">
    <property type="entry name" value="RNA_pol_sigma-70-like"/>
</dbReference>
<dbReference type="PANTHER" id="PTHR43133">
    <property type="entry name" value="RNA POLYMERASE ECF-TYPE SIGMA FACTO"/>
    <property type="match status" value="1"/>
</dbReference>
<name>A0ABV2YN09_9ACTN</name>
<gene>
    <name evidence="6" type="ORF">AB0E65_22170</name>
</gene>
<evidence type="ECO:0000313" key="7">
    <source>
        <dbReference type="Proteomes" id="UP001550850"/>
    </source>
</evidence>
<organism evidence="6 7">
    <name type="scientific">Streptomyces fragilis</name>
    <dbReference type="NCBI Taxonomy" id="67301"/>
    <lineage>
        <taxon>Bacteria</taxon>
        <taxon>Bacillati</taxon>
        <taxon>Actinomycetota</taxon>
        <taxon>Actinomycetes</taxon>
        <taxon>Kitasatosporales</taxon>
        <taxon>Streptomycetaceae</taxon>
        <taxon>Streptomyces</taxon>
    </lineage>
</organism>
<sequence>MNEDQMPDCLGCSDEPSRQAVVFPTGPADDARADSPTGLYADRARWCQPCWVYQGPFDRFHLLYSRRLRRYIGGTLRHLPFEQRERAVDEVAAETMAVLWEKREKLKKPERAMYQVAKRTAWRRYPLERKETPADLAEIEEATEDPIDALVDRILLEEELAKLPEKERRYLYEHKALGETAQSVADDYGVAKGTVTQSTRRGLEKMRPAFEYIRFLTILAEVVRVISHWLFE</sequence>
<dbReference type="Proteomes" id="UP001550850">
    <property type="component" value="Unassembled WGS sequence"/>
</dbReference>